<feature type="region of interest" description="Disordered" evidence="1">
    <location>
        <begin position="1"/>
        <end position="43"/>
    </location>
</feature>
<comment type="caution">
    <text evidence="2">The sequence shown here is derived from an EMBL/GenBank/DDBJ whole genome shotgun (WGS) entry which is preliminary data.</text>
</comment>
<evidence type="ECO:0000256" key="1">
    <source>
        <dbReference type="SAM" id="MobiDB-lite"/>
    </source>
</evidence>
<evidence type="ECO:0000313" key="2">
    <source>
        <dbReference type="EMBL" id="MCW8085294.1"/>
    </source>
</evidence>
<dbReference type="Proteomes" id="UP001526430">
    <property type="component" value="Unassembled WGS sequence"/>
</dbReference>
<sequence length="106" mass="11528">MPDSPGAAPLTAPGIAAPLALPAERNPEERDDAARRRGHTLPEEMEELRRDLLRARMDPSRLSRLSLLAEGEAGHDPGLQEAIEAISLRAKVELAGYSMLSNSYSR</sequence>
<name>A0ABT3NT16_9PROT</name>
<dbReference type="InterPro" id="IPR019704">
    <property type="entry name" value="Flagellar_assmbl_FliX_class2"/>
</dbReference>
<protein>
    <submittedName>
        <fullName evidence="2">Flagellar assembly protein FliX</fullName>
    </submittedName>
</protein>
<gene>
    <name evidence="2" type="ORF">OF850_06630</name>
</gene>
<feature type="compositionally biased region" description="Low complexity" evidence="1">
    <location>
        <begin position="1"/>
        <end position="23"/>
    </location>
</feature>
<feature type="compositionally biased region" description="Basic and acidic residues" evidence="1">
    <location>
        <begin position="25"/>
        <end position="35"/>
    </location>
</feature>
<dbReference type="EMBL" id="JAPFQI010000002">
    <property type="protein sequence ID" value="MCW8085294.1"/>
    <property type="molecule type" value="Genomic_DNA"/>
</dbReference>
<keyword evidence="2" id="KW-0969">Cilium</keyword>
<keyword evidence="2" id="KW-0282">Flagellum</keyword>
<organism evidence="2 3">
    <name type="scientific">Sabulicella glaciei</name>
    <dbReference type="NCBI Taxonomy" id="2984948"/>
    <lineage>
        <taxon>Bacteria</taxon>
        <taxon>Pseudomonadati</taxon>
        <taxon>Pseudomonadota</taxon>
        <taxon>Alphaproteobacteria</taxon>
        <taxon>Acetobacterales</taxon>
        <taxon>Acetobacteraceae</taxon>
        <taxon>Sabulicella</taxon>
    </lineage>
</organism>
<accession>A0ABT3NT16</accession>
<evidence type="ECO:0000313" key="3">
    <source>
        <dbReference type="Proteomes" id="UP001526430"/>
    </source>
</evidence>
<reference evidence="2 3" key="1">
    <citation type="submission" date="2022-10" db="EMBL/GenBank/DDBJ databases">
        <title>Roseococcus glaciei nov., sp. nov., isolated from glacier.</title>
        <authorList>
            <person name="Liu Q."/>
            <person name="Xin Y.-H."/>
        </authorList>
    </citation>
    <scope>NUCLEOTIDE SEQUENCE [LARGE SCALE GENOMIC DNA]</scope>
    <source>
        <strain evidence="2 3">MDT2-1-1</strain>
    </source>
</reference>
<keyword evidence="2" id="KW-0966">Cell projection</keyword>
<keyword evidence="3" id="KW-1185">Reference proteome</keyword>
<proteinExistence type="predicted"/>
<dbReference type="Pfam" id="PF10768">
    <property type="entry name" value="FliX"/>
    <property type="match status" value="1"/>
</dbReference>